<dbReference type="AlphaFoldDB" id="A0A0A5I3V7"/>
<dbReference type="GO" id="GO:0016747">
    <property type="term" value="F:acyltransferase activity, transferring groups other than amino-acyl groups"/>
    <property type="evidence" value="ECO:0007669"/>
    <property type="project" value="InterPro"/>
</dbReference>
<dbReference type="Pfam" id="PF13302">
    <property type="entry name" value="Acetyltransf_3"/>
    <property type="match status" value="1"/>
</dbReference>
<name>A0A0A5I3V7_PHOS4</name>
<dbReference type="PROSITE" id="PS51186">
    <property type="entry name" value="GNAT"/>
    <property type="match status" value="1"/>
</dbReference>
<gene>
    <name evidence="2" type="ORF">NM06_01470</name>
</gene>
<dbReference type="OrthoDB" id="7852312at2"/>
<protein>
    <submittedName>
        <fullName evidence="2">Acetyltransferase</fullName>
    </submittedName>
</protein>
<dbReference type="Proteomes" id="UP000030451">
    <property type="component" value="Unassembled WGS sequence"/>
</dbReference>
<dbReference type="STRING" id="379097.SE23_04030"/>
<accession>A0A0A5I3V7</accession>
<organism evidence="2 3">
    <name type="scientific">Photobacterium sp. (strain ATCC 43367)</name>
    <dbReference type="NCBI Taxonomy" id="379097"/>
    <lineage>
        <taxon>Bacteria</taxon>
        <taxon>Pseudomonadati</taxon>
        <taxon>Pseudomonadota</taxon>
        <taxon>Gammaproteobacteria</taxon>
        <taxon>Vibrionales</taxon>
        <taxon>Vibrionaceae</taxon>
        <taxon>Vibrio</taxon>
        <taxon>Vibrio oreintalis group</taxon>
    </lineage>
</organism>
<dbReference type="PANTHER" id="PTHR43792:SF1">
    <property type="entry name" value="N-ACETYLTRANSFERASE DOMAIN-CONTAINING PROTEIN"/>
    <property type="match status" value="1"/>
</dbReference>
<keyword evidence="2" id="KW-0808">Transferase</keyword>
<dbReference type="InterPro" id="IPR016181">
    <property type="entry name" value="Acyl_CoA_acyltransferase"/>
</dbReference>
<feature type="domain" description="N-acetyltransferase" evidence="1">
    <location>
        <begin position="9"/>
        <end position="173"/>
    </location>
</feature>
<evidence type="ECO:0000313" key="3">
    <source>
        <dbReference type="Proteomes" id="UP000030451"/>
    </source>
</evidence>
<dbReference type="Gene3D" id="3.40.630.30">
    <property type="match status" value="1"/>
</dbReference>
<dbReference type="EMBL" id="JRWP01000003">
    <property type="protein sequence ID" value="KGY10506.1"/>
    <property type="molecule type" value="Genomic_DNA"/>
</dbReference>
<evidence type="ECO:0000259" key="1">
    <source>
        <dbReference type="PROSITE" id="PS51186"/>
    </source>
</evidence>
<dbReference type="SUPFAM" id="SSF55729">
    <property type="entry name" value="Acyl-CoA N-acyltransferases (Nat)"/>
    <property type="match status" value="1"/>
</dbReference>
<dbReference type="RefSeq" id="WP_038187212.1">
    <property type="nucleotide sequence ID" value="NZ_JRWP01000003.1"/>
</dbReference>
<comment type="caution">
    <text evidence="2">The sequence shown here is derived from an EMBL/GenBank/DDBJ whole genome shotgun (WGS) entry which is preliminary data.</text>
</comment>
<evidence type="ECO:0000313" key="2">
    <source>
        <dbReference type="EMBL" id="KGY10506.1"/>
    </source>
</evidence>
<dbReference type="PANTHER" id="PTHR43792">
    <property type="entry name" value="GNAT FAMILY, PUTATIVE (AFU_ORTHOLOGUE AFUA_3G00765)-RELATED-RELATED"/>
    <property type="match status" value="1"/>
</dbReference>
<proteinExistence type="predicted"/>
<dbReference type="InterPro" id="IPR051531">
    <property type="entry name" value="N-acetyltransferase"/>
</dbReference>
<reference evidence="2 3" key="1">
    <citation type="submission" date="2014-10" db="EMBL/GenBank/DDBJ databases">
        <title>Genome sequencing of Vibrio sinaloensis T08.</title>
        <authorList>
            <person name="Chan K.-G."/>
            <person name="Mohamad N.I."/>
        </authorList>
    </citation>
    <scope>NUCLEOTIDE SEQUENCE [LARGE SCALE GENOMIC DNA]</scope>
    <source>
        <strain evidence="2 3">T08</strain>
    </source>
</reference>
<sequence>MLLIESSNLIMRSIQESDWSLFERLHQDEEVIKYAFDKPSKEEIRARFNSRLPLWRWGSQHWLCLVIKDKASGNTVGVTGLCHSETKTECVEVGYLLLPEFHGKGMGTESLLALVKYAQQHFPIETFNAIVTDGNIASCKVLEKVGFQLKEREPNAYTIGGIEYDDLIYRYEV</sequence>
<dbReference type="InterPro" id="IPR000182">
    <property type="entry name" value="GNAT_dom"/>
</dbReference>